<dbReference type="OrthoDB" id="9808398at2"/>
<organism evidence="3 4">
    <name type="scientific">Aquimixticola soesokkakensis</name>
    <dbReference type="NCBI Taxonomy" id="1519096"/>
    <lineage>
        <taxon>Bacteria</taxon>
        <taxon>Pseudomonadati</taxon>
        <taxon>Pseudomonadota</taxon>
        <taxon>Alphaproteobacteria</taxon>
        <taxon>Rhodobacterales</taxon>
        <taxon>Paracoccaceae</taxon>
        <taxon>Aquimixticola</taxon>
    </lineage>
</organism>
<dbReference type="PANTHER" id="PTHR46118">
    <property type="entry name" value="PROTEIN ABHD11"/>
    <property type="match status" value="1"/>
</dbReference>
<evidence type="ECO:0000313" key="3">
    <source>
        <dbReference type="EMBL" id="SLN67312.1"/>
    </source>
</evidence>
<reference evidence="3 4" key="1">
    <citation type="submission" date="2017-03" db="EMBL/GenBank/DDBJ databases">
        <authorList>
            <person name="Afonso C.L."/>
            <person name="Miller P.J."/>
            <person name="Scott M.A."/>
            <person name="Spackman E."/>
            <person name="Goraichik I."/>
            <person name="Dimitrov K.M."/>
            <person name="Suarez D.L."/>
            <person name="Swayne D.E."/>
        </authorList>
    </citation>
    <scope>NUCLEOTIDE SEQUENCE [LARGE SCALE GENOMIC DNA]</scope>
    <source>
        <strain evidence="3 4">CECT 8620</strain>
    </source>
</reference>
<dbReference type="Gene3D" id="3.40.50.1820">
    <property type="entry name" value="alpha/beta hydrolase"/>
    <property type="match status" value="1"/>
</dbReference>
<dbReference type="PRINTS" id="PR00412">
    <property type="entry name" value="EPOXHYDRLASE"/>
</dbReference>
<dbReference type="EC" id="3.1.-.-" evidence="3"/>
<evidence type="ECO:0000256" key="1">
    <source>
        <dbReference type="ARBA" id="ARBA00022801"/>
    </source>
</evidence>
<accession>A0A1Y5TM63</accession>
<proteinExistence type="predicted"/>
<name>A0A1Y5TM63_9RHOB</name>
<evidence type="ECO:0000259" key="2">
    <source>
        <dbReference type="Pfam" id="PF00561"/>
    </source>
</evidence>
<dbReference type="Proteomes" id="UP000193862">
    <property type="component" value="Unassembled WGS sequence"/>
</dbReference>
<feature type="domain" description="AB hydrolase-1" evidence="2">
    <location>
        <begin position="14"/>
        <end position="243"/>
    </location>
</feature>
<protein>
    <submittedName>
        <fullName evidence="3">Esterase YbfF</fullName>
        <ecNumber evidence="3">3.1.-.-</ecNumber>
    </submittedName>
</protein>
<dbReference type="InterPro" id="IPR000639">
    <property type="entry name" value="Epox_hydrolase-like"/>
</dbReference>
<dbReference type="RefSeq" id="WP_085837934.1">
    <property type="nucleotide sequence ID" value="NZ_FWFS01000013.1"/>
</dbReference>
<dbReference type="EMBL" id="FWFS01000013">
    <property type="protein sequence ID" value="SLN67312.1"/>
    <property type="molecule type" value="Genomic_DNA"/>
</dbReference>
<keyword evidence="4" id="KW-1185">Reference proteome</keyword>
<sequence>MLNFVTYGTDTGEPPLLIVHGLFGSARNLGVVAKRLSDERLVIAVDQRNHGDSFRAPTQSYADMAGDVAEVLEAQGAAARPFHVMGHSMGGKAAMMLALTRPDLLKSLVVADIAPVAYEHSNVPLVDAMKKLDLSKITRRSQADEMLAEDVLDDGVRAFLLQSLDIKGQKWLLNLDVLRAEMPKIVGWPEDVRGTFDGPAFFLSGAQSTYVLPEYRPVIKGLFPKARFAKIEGTGHWLHAEKPREFEGAIRAYIGAVDELRHSL</sequence>
<gene>
    <name evidence="3" type="primary">ybfF</name>
    <name evidence="3" type="ORF">AQS8620_03141</name>
</gene>
<dbReference type="InterPro" id="IPR000073">
    <property type="entry name" value="AB_hydrolase_1"/>
</dbReference>
<keyword evidence="1 3" id="KW-0378">Hydrolase</keyword>
<dbReference type="InterPro" id="IPR029058">
    <property type="entry name" value="AB_hydrolase_fold"/>
</dbReference>
<dbReference type="SUPFAM" id="SSF53474">
    <property type="entry name" value="alpha/beta-Hydrolases"/>
    <property type="match status" value="1"/>
</dbReference>
<dbReference type="AlphaFoldDB" id="A0A1Y5TM63"/>
<dbReference type="Pfam" id="PF00561">
    <property type="entry name" value="Abhydrolase_1"/>
    <property type="match status" value="1"/>
</dbReference>
<dbReference type="GO" id="GO:0016787">
    <property type="term" value="F:hydrolase activity"/>
    <property type="evidence" value="ECO:0007669"/>
    <property type="project" value="UniProtKB-KW"/>
</dbReference>
<evidence type="ECO:0000313" key="4">
    <source>
        <dbReference type="Proteomes" id="UP000193862"/>
    </source>
</evidence>
<dbReference type="PANTHER" id="PTHR46118:SF4">
    <property type="entry name" value="PROTEIN ABHD11"/>
    <property type="match status" value="1"/>
</dbReference>